<keyword evidence="8 13" id="KW-0472">Membrane</keyword>
<feature type="domain" description="Ionotropic glutamate receptor L-glutamate and glycine-binding" evidence="14">
    <location>
        <begin position="28"/>
        <end position="80"/>
    </location>
</feature>
<evidence type="ECO:0000256" key="7">
    <source>
        <dbReference type="ARBA" id="ARBA00023065"/>
    </source>
</evidence>
<evidence type="ECO:0000259" key="14">
    <source>
        <dbReference type="SMART" id="SM00918"/>
    </source>
</evidence>
<evidence type="ECO:0000256" key="1">
    <source>
        <dbReference type="ARBA" id="ARBA00004651"/>
    </source>
</evidence>
<dbReference type="Pfam" id="PF10613">
    <property type="entry name" value="Lig_chan-Glu_bd"/>
    <property type="match status" value="1"/>
</dbReference>
<evidence type="ECO:0000256" key="2">
    <source>
        <dbReference type="ARBA" id="ARBA00008685"/>
    </source>
</evidence>
<comment type="caution">
    <text evidence="15">The sequence shown here is derived from an EMBL/GenBank/DDBJ whole genome shotgun (WGS) entry which is preliminary data.</text>
</comment>
<dbReference type="PANTHER" id="PTHR42643:SF24">
    <property type="entry name" value="IONOTROPIC RECEPTOR 60A"/>
    <property type="match status" value="1"/>
</dbReference>
<proteinExistence type="inferred from homology"/>
<sequence>MRGHRIKIVGVPTFPHNNVAIEMRSSGPFVTMLDSLDKRMLDTASALYNFTYEFTLPEDKQFGIPQENGSWTGMVGAIQRGIADSTTAIANNPGRNQIFDYTRAYVADPVAIVSPKPQLLQEFYLILRPFTGDVWAYLLISVLLWGVIFWLFQKASIAFTGYHMSPNEAILYSWSILIQHPPASTPSNISAQMMLGWWLLACIAMTTAYNSSLVSHLTVQTKTKPIDSWEDLLHLPNWKWGLETRLSKSTVYTYMKEHQNPNMKYIFRHLEIVSMEDGLKKILQGGYSLLIQHPVIDLIIASYHTDDLGRNPYYIGVKGQTITMDFGWGECSTLVSTKVIY</sequence>
<evidence type="ECO:0000256" key="11">
    <source>
        <dbReference type="ARBA" id="ARBA00023286"/>
    </source>
</evidence>
<dbReference type="Pfam" id="PF00060">
    <property type="entry name" value="Lig_chan"/>
    <property type="match status" value="1"/>
</dbReference>
<dbReference type="Gene3D" id="3.40.190.10">
    <property type="entry name" value="Periplasmic binding protein-like II"/>
    <property type="match status" value="1"/>
</dbReference>
<dbReference type="Proteomes" id="UP001381693">
    <property type="component" value="Unassembled WGS sequence"/>
</dbReference>
<reference evidence="15 16" key="1">
    <citation type="submission" date="2023-11" db="EMBL/GenBank/DDBJ databases">
        <title>Halocaridina rubra genome assembly.</title>
        <authorList>
            <person name="Smith C."/>
        </authorList>
    </citation>
    <scope>NUCLEOTIDE SEQUENCE [LARGE SCALE GENOMIC DNA]</scope>
    <source>
        <strain evidence="15">EP-1</strain>
        <tissue evidence="15">Whole</tissue>
    </source>
</reference>
<keyword evidence="6 13" id="KW-1133">Transmembrane helix</keyword>
<keyword evidence="7" id="KW-0406">Ion transport</keyword>
<keyword evidence="12" id="KW-0407">Ion channel</keyword>
<protein>
    <recommendedName>
        <fullName evidence="14">Ionotropic glutamate receptor L-glutamate and glycine-binding domain-containing protein</fullName>
    </recommendedName>
</protein>
<dbReference type="InterPro" id="IPR052192">
    <property type="entry name" value="Insect_Ionotropic_Sensory_Rcpt"/>
</dbReference>
<evidence type="ECO:0000256" key="9">
    <source>
        <dbReference type="ARBA" id="ARBA00023170"/>
    </source>
</evidence>
<feature type="transmembrane region" description="Helical" evidence="13">
    <location>
        <begin position="134"/>
        <end position="152"/>
    </location>
</feature>
<evidence type="ECO:0000256" key="12">
    <source>
        <dbReference type="ARBA" id="ARBA00023303"/>
    </source>
</evidence>
<gene>
    <name evidence="15" type="ORF">SK128_004792</name>
</gene>
<keyword evidence="11" id="KW-1071">Ligand-gated ion channel</keyword>
<dbReference type="InterPro" id="IPR001320">
    <property type="entry name" value="Iontro_rcpt_C"/>
</dbReference>
<evidence type="ECO:0000313" key="16">
    <source>
        <dbReference type="Proteomes" id="UP001381693"/>
    </source>
</evidence>
<dbReference type="PANTHER" id="PTHR42643">
    <property type="entry name" value="IONOTROPIC RECEPTOR 20A-RELATED"/>
    <property type="match status" value="1"/>
</dbReference>
<evidence type="ECO:0000313" key="15">
    <source>
        <dbReference type="EMBL" id="KAK7086341.1"/>
    </source>
</evidence>
<keyword evidence="9" id="KW-0675">Receptor</keyword>
<evidence type="ECO:0000256" key="3">
    <source>
        <dbReference type="ARBA" id="ARBA00022448"/>
    </source>
</evidence>
<comment type="similarity">
    <text evidence="2">Belongs to the glutamate-gated ion channel (TC 1.A.10.1) family.</text>
</comment>
<organism evidence="15 16">
    <name type="scientific">Halocaridina rubra</name>
    <name type="common">Hawaiian red shrimp</name>
    <dbReference type="NCBI Taxonomy" id="373956"/>
    <lineage>
        <taxon>Eukaryota</taxon>
        <taxon>Metazoa</taxon>
        <taxon>Ecdysozoa</taxon>
        <taxon>Arthropoda</taxon>
        <taxon>Crustacea</taxon>
        <taxon>Multicrustacea</taxon>
        <taxon>Malacostraca</taxon>
        <taxon>Eumalacostraca</taxon>
        <taxon>Eucarida</taxon>
        <taxon>Decapoda</taxon>
        <taxon>Pleocyemata</taxon>
        <taxon>Caridea</taxon>
        <taxon>Atyoidea</taxon>
        <taxon>Atyidae</taxon>
        <taxon>Halocaridina</taxon>
    </lineage>
</organism>
<keyword evidence="10" id="KW-0325">Glycoprotein</keyword>
<evidence type="ECO:0000256" key="13">
    <source>
        <dbReference type="SAM" id="Phobius"/>
    </source>
</evidence>
<dbReference type="GO" id="GO:0015276">
    <property type="term" value="F:ligand-gated monoatomic ion channel activity"/>
    <property type="evidence" value="ECO:0007669"/>
    <property type="project" value="InterPro"/>
</dbReference>
<keyword evidence="3" id="KW-0813">Transport</keyword>
<dbReference type="AlphaFoldDB" id="A0AAN9FTN0"/>
<dbReference type="SMART" id="SM00918">
    <property type="entry name" value="Lig_chan-Glu_bd"/>
    <property type="match status" value="1"/>
</dbReference>
<dbReference type="GO" id="GO:0050906">
    <property type="term" value="P:detection of stimulus involved in sensory perception"/>
    <property type="evidence" value="ECO:0007669"/>
    <property type="project" value="UniProtKB-ARBA"/>
</dbReference>
<evidence type="ECO:0000256" key="5">
    <source>
        <dbReference type="ARBA" id="ARBA00022692"/>
    </source>
</evidence>
<dbReference type="SUPFAM" id="SSF53850">
    <property type="entry name" value="Periplasmic binding protein-like II"/>
    <property type="match status" value="1"/>
</dbReference>
<dbReference type="GO" id="GO:0005886">
    <property type="term" value="C:plasma membrane"/>
    <property type="evidence" value="ECO:0007669"/>
    <property type="project" value="UniProtKB-SubCell"/>
</dbReference>
<keyword evidence="5 13" id="KW-0812">Transmembrane</keyword>
<evidence type="ECO:0000256" key="8">
    <source>
        <dbReference type="ARBA" id="ARBA00023136"/>
    </source>
</evidence>
<keyword evidence="4" id="KW-1003">Cell membrane</keyword>
<dbReference type="InterPro" id="IPR019594">
    <property type="entry name" value="Glu/Gly-bd"/>
</dbReference>
<evidence type="ECO:0000256" key="10">
    <source>
        <dbReference type="ARBA" id="ARBA00023180"/>
    </source>
</evidence>
<comment type="subcellular location">
    <subcellularLocation>
        <location evidence="1">Cell membrane</location>
        <topology evidence="1">Multi-pass membrane protein</topology>
    </subcellularLocation>
</comment>
<keyword evidence="16" id="KW-1185">Reference proteome</keyword>
<dbReference type="EMBL" id="JAXCGZ010000242">
    <property type="protein sequence ID" value="KAK7086341.1"/>
    <property type="molecule type" value="Genomic_DNA"/>
</dbReference>
<evidence type="ECO:0000256" key="6">
    <source>
        <dbReference type="ARBA" id="ARBA00022989"/>
    </source>
</evidence>
<accession>A0AAN9FTN0</accession>
<feature type="transmembrane region" description="Helical" evidence="13">
    <location>
        <begin position="195"/>
        <end position="214"/>
    </location>
</feature>
<evidence type="ECO:0000256" key="4">
    <source>
        <dbReference type="ARBA" id="ARBA00022475"/>
    </source>
</evidence>
<dbReference type="Gene3D" id="1.10.287.70">
    <property type="match status" value="1"/>
</dbReference>
<name>A0AAN9FTN0_HALRR</name>